<dbReference type="Gene3D" id="1.25.40.20">
    <property type="entry name" value="Ankyrin repeat-containing domain"/>
    <property type="match status" value="2"/>
</dbReference>
<dbReference type="PANTHER" id="PTHR24198:SF165">
    <property type="entry name" value="ANKYRIN REPEAT-CONTAINING PROTEIN-RELATED"/>
    <property type="match status" value="1"/>
</dbReference>
<dbReference type="PROSITE" id="PS50088">
    <property type="entry name" value="ANK_REPEAT"/>
    <property type="match status" value="2"/>
</dbReference>
<dbReference type="InterPro" id="IPR002110">
    <property type="entry name" value="Ankyrin_rpt"/>
</dbReference>
<feature type="region of interest" description="Disordered" evidence="3">
    <location>
        <begin position="84"/>
        <end position="112"/>
    </location>
</feature>
<gene>
    <name evidence="4" type="ORF">PTTW11_04294</name>
</gene>
<dbReference type="AlphaFoldDB" id="A0A6S6VYR1"/>
<dbReference type="PROSITE" id="PS50157">
    <property type="entry name" value="ZINC_FINGER_C2H2_2"/>
    <property type="match status" value="1"/>
</dbReference>
<dbReference type="InterPro" id="IPR036770">
    <property type="entry name" value="Ankyrin_rpt-contain_sf"/>
</dbReference>
<dbReference type="SMART" id="SM00248">
    <property type="entry name" value="ANK"/>
    <property type="match status" value="10"/>
</dbReference>
<reference evidence="4" key="1">
    <citation type="submission" date="2021-02" db="EMBL/GenBank/DDBJ databases">
        <authorList>
            <person name="Syme A R."/>
            <person name="Syme A R."/>
            <person name="Moolhuijzen P."/>
        </authorList>
    </citation>
    <scope>NUCLEOTIDE SEQUENCE</scope>
    <source>
        <strain evidence="4">W1-1</strain>
    </source>
</reference>
<dbReference type="EMBL" id="HG992979">
    <property type="protein sequence ID" value="CAE7027697.1"/>
    <property type="molecule type" value="Genomic_DNA"/>
</dbReference>
<evidence type="ECO:0000256" key="2">
    <source>
        <dbReference type="ARBA" id="ARBA00023043"/>
    </source>
</evidence>
<dbReference type="PROSITE" id="PS50297">
    <property type="entry name" value="ANK_REP_REGION"/>
    <property type="match status" value="2"/>
</dbReference>
<protein>
    <submittedName>
        <fullName evidence="4">Serine threonine-protein phosphatase 6 regulatory ankyrin repeat subunit A</fullName>
    </submittedName>
</protein>
<dbReference type="PROSITE" id="PS00028">
    <property type="entry name" value="ZINC_FINGER_C2H2_1"/>
    <property type="match status" value="1"/>
</dbReference>
<organism evidence="4 5">
    <name type="scientific">Pyrenophora teres f. teres</name>
    <dbReference type="NCBI Taxonomy" id="97479"/>
    <lineage>
        <taxon>Eukaryota</taxon>
        <taxon>Fungi</taxon>
        <taxon>Dikarya</taxon>
        <taxon>Ascomycota</taxon>
        <taxon>Pezizomycotina</taxon>
        <taxon>Dothideomycetes</taxon>
        <taxon>Pleosporomycetidae</taxon>
        <taxon>Pleosporales</taxon>
        <taxon>Pleosporineae</taxon>
        <taxon>Pleosporaceae</taxon>
        <taxon>Pyrenophora</taxon>
    </lineage>
</organism>
<evidence type="ECO:0000256" key="3">
    <source>
        <dbReference type="SAM" id="MobiDB-lite"/>
    </source>
</evidence>
<sequence length="623" mass="68720">MASETFTCEWPGCSAVAATQGQLNKHKNTHLKPFKCETCQRSFALRTVLQRHIRSIHRAGQQQHRCHFLECDFSTARKDNLGRHIRKTGHQSSAKEQKSVVTEEENEDPSIPDSALADVDKDIVGVFNSSILLKSATSGNIELMGTCLQAGVSIESRADDGSTPLHCAARAGQVDAMTFLIQEGAEVTTWNILGMTPVSQAIRSRNLDALKVFFDDKVCGRLFDTDASTLDYVLARYGTIDMFHAYLNSLGDYHDSIFTSTFFSAIRYGNVSLSIALSNHPLIDVNKANRLGYLPAHFAARYNRIEIMRHLIKFPCIDLVSVASTQGLAVLHFAARQGHLEIVKLLLNQDTSLIRKPANGNRMPYHFASMMGRTKVVAYLHSVPGIDIHCKDLYGHTALVLAALQGKWETVHLILEHQEVCSLQGSSTSLLSTGEPFVKTEAVRKLLKHIDFKDPNIKTPNSSDSKSLLESAAENGDCDLIEVLLENKDVDVNISSHWRGTPLHQAIESGHIGAVKLLLQHPKIELGVRNRWGETPLGTAKRENRADIIDFLLLHGAKDEGSIAPSIIVQPTTASDAANTVTPQITPPQSNNKLYADSWSGPIYGDLVEDWDVSVDTEDEMSE</sequence>
<dbReference type="PANTHER" id="PTHR24198">
    <property type="entry name" value="ANKYRIN REPEAT AND PROTEIN KINASE DOMAIN-CONTAINING PROTEIN"/>
    <property type="match status" value="1"/>
</dbReference>
<evidence type="ECO:0000313" key="5">
    <source>
        <dbReference type="Proteomes" id="UP000472372"/>
    </source>
</evidence>
<evidence type="ECO:0000256" key="1">
    <source>
        <dbReference type="ARBA" id="ARBA00022737"/>
    </source>
</evidence>
<dbReference type="InterPro" id="IPR036236">
    <property type="entry name" value="Znf_C2H2_sf"/>
</dbReference>
<name>A0A6S6VYR1_9PLEO</name>
<accession>A0A6S6VYR1</accession>
<proteinExistence type="predicted"/>
<dbReference type="Proteomes" id="UP000472372">
    <property type="component" value="Chromosome 3"/>
</dbReference>
<dbReference type="InterPro" id="IPR013087">
    <property type="entry name" value="Znf_C2H2_type"/>
</dbReference>
<dbReference type="Pfam" id="PF00096">
    <property type="entry name" value="zf-C2H2"/>
    <property type="match status" value="1"/>
</dbReference>
<dbReference type="Pfam" id="PF12796">
    <property type="entry name" value="Ank_2"/>
    <property type="match status" value="3"/>
</dbReference>
<dbReference type="Gene3D" id="3.30.160.60">
    <property type="entry name" value="Classic Zinc Finger"/>
    <property type="match status" value="1"/>
</dbReference>
<keyword evidence="1" id="KW-0677">Repeat</keyword>
<dbReference type="SMART" id="SM00355">
    <property type="entry name" value="ZnF_C2H2"/>
    <property type="match status" value="3"/>
</dbReference>
<keyword evidence="2" id="KW-0040">ANK repeat</keyword>
<dbReference type="SUPFAM" id="SSF48403">
    <property type="entry name" value="Ankyrin repeat"/>
    <property type="match status" value="2"/>
</dbReference>
<dbReference type="SUPFAM" id="SSF57667">
    <property type="entry name" value="beta-beta-alpha zinc fingers"/>
    <property type="match status" value="1"/>
</dbReference>
<evidence type="ECO:0000313" key="4">
    <source>
        <dbReference type="EMBL" id="CAE7027697.1"/>
    </source>
</evidence>